<dbReference type="RefSeq" id="WP_076627574.1">
    <property type="nucleotide sequence ID" value="NZ_CP019312.1"/>
</dbReference>
<dbReference type="KEGG" id="tom:BWR18_08470"/>
<dbReference type="AlphaFoldDB" id="A0A1P8MUN6"/>
<dbReference type="Proteomes" id="UP000186336">
    <property type="component" value="Chromosome"/>
</dbReference>
<organism evidence="1 2">
    <name type="scientific">Tateyamaria omphalii</name>
    <dbReference type="NCBI Taxonomy" id="299262"/>
    <lineage>
        <taxon>Bacteria</taxon>
        <taxon>Pseudomonadati</taxon>
        <taxon>Pseudomonadota</taxon>
        <taxon>Alphaproteobacteria</taxon>
        <taxon>Rhodobacterales</taxon>
        <taxon>Roseobacteraceae</taxon>
        <taxon>Tateyamaria</taxon>
    </lineage>
</organism>
<name>A0A1P8MUN6_9RHOB</name>
<gene>
    <name evidence="1" type="ORF">BWR18_08470</name>
</gene>
<accession>A0A1P8MUN6</accession>
<dbReference type="EMBL" id="CP019312">
    <property type="protein sequence ID" value="APX11713.1"/>
    <property type="molecule type" value="Genomic_DNA"/>
</dbReference>
<keyword evidence="2" id="KW-1185">Reference proteome</keyword>
<dbReference type="STRING" id="299262.BWR18_08470"/>
<sequence>MQDDAPPFEPDMADLPKAEWLTRLAQTAETHGFFKPLGRKHFAAHIQRTDTLIVTFESVQGMRALTERAEPLGWSMVRDNDWSHLCIASDGDTWFRDRQVMELFDDLTDDGFFDAYETVLFYGAGPCGYAAAAYSVAAPGAQILMIQPQATLDPRVTAWDDRFVEMRRTDFTSRYGYAPDMLDACAQAYILYDPVETLDAMHAALFTRAGVTQYRLRNMGDTIQSDLVEMNVLPDLMEMAAEGALDALQFAKIYRARRTYRGYLRRVLAALDRDERTHLSYMMARNVVSRMKKAPRFQRRLAELEARRTGAEVHDEG</sequence>
<reference evidence="1 2" key="1">
    <citation type="submission" date="2017-01" db="EMBL/GenBank/DDBJ databases">
        <title>Complete genome of Tateyamaria omphalii DOK1-4 isolated from seawater in Dokdo.</title>
        <authorList>
            <person name="Kim J.H."/>
            <person name="Chi W.-J."/>
        </authorList>
    </citation>
    <scope>NUCLEOTIDE SEQUENCE [LARGE SCALE GENOMIC DNA]</scope>
    <source>
        <strain evidence="1 2">DOK1-4</strain>
    </source>
</reference>
<proteinExistence type="predicted"/>
<evidence type="ECO:0000313" key="1">
    <source>
        <dbReference type="EMBL" id="APX11713.1"/>
    </source>
</evidence>
<protein>
    <submittedName>
        <fullName evidence="1">Phosphoadenosine phosphosulfate reductase</fullName>
    </submittedName>
</protein>
<evidence type="ECO:0000313" key="2">
    <source>
        <dbReference type="Proteomes" id="UP000186336"/>
    </source>
</evidence>
<dbReference type="OrthoDB" id="7840273at2"/>